<name>A0ABU6XNE1_9FABA</name>
<protein>
    <submittedName>
        <fullName evidence="1">Uncharacterized protein</fullName>
    </submittedName>
</protein>
<reference evidence="1 2" key="1">
    <citation type="journal article" date="2023" name="Plants (Basel)">
        <title>Bridging the Gap: Combining Genomics and Transcriptomics Approaches to Understand Stylosanthes scabra, an Orphan Legume from the Brazilian Caatinga.</title>
        <authorList>
            <person name="Ferreira-Neto J.R.C."/>
            <person name="da Silva M.D."/>
            <person name="Binneck E."/>
            <person name="de Melo N.F."/>
            <person name="da Silva R.H."/>
            <person name="de Melo A.L.T.M."/>
            <person name="Pandolfi V."/>
            <person name="Bustamante F.O."/>
            <person name="Brasileiro-Vidal A.C."/>
            <person name="Benko-Iseppon A.M."/>
        </authorList>
    </citation>
    <scope>NUCLEOTIDE SEQUENCE [LARGE SCALE GENOMIC DNA]</scope>
    <source>
        <tissue evidence="1">Leaves</tissue>
    </source>
</reference>
<dbReference type="Proteomes" id="UP001341840">
    <property type="component" value="Unassembled WGS sequence"/>
</dbReference>
<dbReference type="EMBL" id="JASCZI010212269">
    <property type="protein sequence ID" value="MED6198929.1"/>
    <property type="molecule type" value="Genomic_DNA"/>
</dbReference>
<accession>A0ABU6XNE1</accession>
<gene>
    <name evidence="1" type="ORF">PIB30_071286</name>
</gene>
<proteinExistence type="predicted"/>
<keyword evidence="2" id="KW-1185">Reference proteome</keyword>
<sequence length="138" mass="15175">MTTRSKTGSLKPQTLVASVDRTMDYSKTVPKSVQQSKLVPQWAQAMETELQALAKSKTWSLVDPPPNATAIHLHINPFSAIALGHAVGLVIEGTSSYLEHRDLAPHSKSFRQSLRDPTLTLAPSVGSSYSRNKKHRCR</sequence>
<organism evidence="1 2">
    <name type="scientific">Stylosanthes scabra</name>
    <dbReference type="NCBI Taxonomy" id="79078"/>
    <lineage>
        <taxon>Eukaryota</taxon>
        <taxon>Viridiplantae</taxon>
        <taxon>Streptophyta</taxon>
        <taxon>Embryophyta</taxon>
        <taxon>Tracheophyta</taxon>
        <taxon>Spermatophyta</taxon>
        <taxon>Magnoliopsida</taxon>
        <taxon>eudicotyledons</taxon>
        <taxon>Gunneridae</taxon>
        <taxon>Pentapetalae</taxon>
        <taxon>rosids</taxon>
        <taxon>fabids</taxon>
        <taxon>Fabales</taxon>
        <taxon>Fabaceae</taxon>
        <taxon>Papilionoideae</taxon>
        <taxon>50 kb inversion clade</taxon>
        <taxon>dalbergioids sensu lato</taxon>
        <taxon>Dalbergieae</taxon>
        <taxon>Pterocarpus clade</taxon>
        <taxon>Stylosanthes</taxon>
    </lineage>
</organism>
<comment type="caution">
    <text evidence="1">The sequence shown here is derived from an EMBL/GenBank/DDBJ whole genome shotgun (WGS) entry which is preliminary data.</text>
</comment>
<evidence type="ECO:0000313" key="2">
    <source>
        <dbReference type="Proteomes" id="UP001341840"/>
    </source>
</evidence>
<evidence type="ECO:0000313" key="1">
    <source>
        <dbReference type="EMBL" id="MED6198929.1"/>
    </source>
</evidence>